<dbReference type="InParanoid" id="G3GUQ2"/>
<gene>
    <name evidence="1" type="ORF">I79_001419</name>
</gene>
<dbReference type="AlphaFoldDB" id="G3GUQ2"/>
<dbReference type="Proteomes" id="UP000001075">
    <property type="component" value="Unassembled WGS sequence"/>
</dbReference>
<organism evidence="1 2">
    <name type="scientific">Cricetulus griseus</name>
    <name type="common">Chinese hamster</name>
    <name type="synonym">Cricetulus barabensis griseus</name>
    <dbReference type="NCBI Taxonomy" id="10029"/>
    <lineage>
        <taxon>Eukaryota</taxon>
        <taxon>Metazoa</taxon>
        <taxon>Chordata</taxon>
        <taxon>Craniata</taxon>
        <taxon>Vertebrata</taxon>
        <taxon>Euteleostomi</taxon>
        <taxon>Mammalia</taxon>
        <taxon>Eutheria</taxon>
        <taxon>Euarchontoglires</taxon>
        <taxon>Glires</taxon>
        <taxon>Rodentia</taxon>
        <taxon>Myomorpha</taxon>
        <taxon>Muroidea</taxon>
        <taxon>Cricetidae</taxon>
        <taxon>Cricetinae</taxon>
        <taxon>Cricetulus</taxon>
    </lineage>
</organism>
<name>G3GUQ2_CRIGR</name>
<protein>
    <submittedName>
        <fullName evidence="1">Uncharacterized protein</fullName>
    </submittedName>
</protein>
<evidence type="ECO:0000313" key="1">
    <source>
        <dbReference type="EMBL" id="EGV98550.1"/>
    </source>
</evidence>
<sequence>MAKPYLRQRDRDTDKRKGLERWLSGSEYLSLMQKTQVLLSAPTLTLVPGYLLSSSDLHRDQTHDTECIFRQNIYM</sequence>
<accession>G3GUQ2</accession>
<evidence type="ECO:0000313" key="2">
    <source>
        <dbReference type="Proteomes" id="UP000001075"/>
    </source>
</evidence>
<reference evidence="2" key="1">
    <citation type="journal article" date="2011" name="Nat. Biotechnol.">
        <title>The genomic sequence of the Chinese hamster ovary (CHO)-K1 cell line.</title>
        <authorList>
            <person name="Xu X."/>
            <person name="Nagarajan H."/>
            <person name="Lewis N.E."/>
            <person name="Pan S."/>
            <person name="Cai Z."/>
            <person name="Liu X."/>
            <person name="Chen W."/>
            <person name="Xie M."/>
            <person name="Wang W."/>
            <person name="Hammond S."/>
            <person name="Andersen M.R."/>
            <person name="Neff N."/>
            <person name="Passarelli B."/>
            <person name="Koh W."/>
            <person name="Fan H.C."/>
            <person name="Wang J."/>
            <person name="Gui Y."/>
            <person name="Lee K.H."/>
            <person name="Betenbaugh M.J."/>
            <person name="Quake S.R."/>
            <person name="Famili I."/>
            <person name="Palsson B.O."/>
            <person name="Wang J."/>
        </authorList>
    </citation>
    <scope>NUCLEOTIDE SEQUENCE [LARGE SCALE GENOMIC DNA]</scope>
    <source>
        <strain evidence="2">CHO K1 cell line</strain>
    </source>
</reference>
<dbReference type="EMBL" id="JH000031">
    <property type="protein sequence ID" value="EGV98550.1"/>
    <property type="molecule type" value="Genomic_DNA"/>
</dbReference>
<proteinExistence type="predicted"/>